<dbReference type="KEGG" id="gog:C1280_23855"/>
<dbReference type="EMBL" id="CP025958">
    <property type="protein sequence ID" value="AWM39733.1"/>
    <property type="molecule type" value="Genomic_DNA"/>
</dbReference>
<accession>A0A2Z3H143</accession>
<dbReference type="Gene3D" id="2.60.120.1520">
    <property type="match status" value="1"/>
</dbReference>
<name>A0A2Z3H143_9BACT</name>
<evidence type="ECO:0000313" key="2">
    <source>
        <dbReference type="Proteomes" id="UP000245802"/>
    </source>
</evidence>
<dbReference type="AlphaFoldDB" id="A0A2Z3H143"/>
<sequence>MSLQRFPHVPGLLFDPTYFAPPECAGLLAHSLRLYERLEVAVGEGGASEQAHIPQPAYVRSADHNLASEERFVRVALSEAQGRTIRAEYFPRYGEDGHSLGYFQRDANLPDFVRDELVPGVHGLVASEGLVTPEQELTWKLTANFYRRANGRVAGFPFHVDIPSNGVVTMILNVQREALFQIAKGGAVTDIMLPVGALLLLSGESRYEWKHRVLPSEAPSGRAGHPVERVSLVLGYQ</sequence>
<evidence type="ECO:0000313" key="1">
    <source>
        <dbReference type="EMBL" id="AWM39733.1"/>
    </source>
</evidence>
<gene>
    <name evidence="1" type="ORF">C1280_23855</name>
</gene>
<proteinExistence type="predicted"/>
<evidence type="ECO:0008006" key="3">
    <source>
        <dbReference type="Google" id="ProtNLM"/>
    </source>
</evidence>
<protein>
    <recommendedName>
        <fullName evidence="3">Fe2OG dioxygenase domain-containing protein</fullName>
    </recommendedName>
</protein>
<dbReference type="SUPFAM" id="SSF51197">
    <property type="entry name" value="Clavaminate synthase-like"/>
    <property type="match status" value="1"/>
</dbReference>
<dbReference type="RefSeq" id="WP_010043331.1">
    <property type="nucleotide sequence ID" value="NZ_CP025958.1"/>
</dbReference>
<organism evidence="1 2">
    <name type="scientific">Gemmata obscuriglobus</name>
    <dbReference type="NCBI Taxonomy" id="114"/>
    <lineage>
        <taxon>Bacteria</taxon>
        <taxon>Pseudomonadati</taxon>
        <taxon>Planctomycetota</taxon>
        <taxon>Planctomycetia</taxon>
        <taxon>Gemmatales</taxon>
        <taxon>Gemmataceae</taxon>
        <taxon>Gemmata</taxon>
    </lineage>
</organism>
<dbReference type="Proteomes" id="UP000245802">
    <property type="component" value="Chromosome"/>
</dbReference>
<dbReference type="OrthoDB" id="278699at2"/>
<keyword evidence="2" id="KW-1185">Reference proteome</keyword>
<reference evidence="1 2" key="1">
    <citation type="submission" date="2018-01" db="EMBL/GenBank/DDBJ databases">
        <title>G. obscuriglobus.</title>
        <authorList>
            <person name="Franke J."/>
            <person name="Blomberg W."/>
            <person name="Selmecki A."/>
        </authorList>
    </citation>
    <scope>NUCLEOTIDE SEQUENCE [LARGE SCALE GENOMIC DNA]</scope>
    <source>
        <strain evidence="1 2">DSM 5831</strain>
    </source>
</reference>